<accession>A0A8X9ADZ5</accession>
<name>A0A8X9ADZ5_SALSN</name>
<sequence length="554" mass="60963">MASSSTGRAPTSGSKSFDFGSDDILCSHGDYENQDGNNGIHTDPSIAPNSSMVYFTYSLFLSFLYCLLMLDLGFAVLLKEFNKSRMARSSVFSTATYVTPEEASFSQDVISSVENSVKKYTDNIMRFLEGISSRLSQLELYCYNLDKSVGEMRTDWVRDHGEAESKLRSLEKHVQEVHRSVQILRDKQELADTQKELAKLQLAQKDSSSANTKQQHEERTSAPASEPKNAENSSNFHDQQLALALPHQVAPQPSHHPRPVEHQHPSVAPQSSMPPQSMASYCLPPQQMTNIPPSQQSQTQYLPAQPQLQDLSRMAPQPSQPQGNMTPQVQSYSQQWSQQQPVQPSQQSALLPQIRASPPLVYSSYSSGQPNQSPSEMAPGSMHMQVSFAGASQPGSAGSDGLPYGYGAPARPIPQQVPTQQHKTGYAAQSGDGYMPGGPRPQLPPGNAYMVFDGESGRAHHLPPQPQFQQNVYPTNSIPPQNPPRVPSNNMLGTPQPMRGHPFNELIEKLGNMGYRSDHVIGVIQRLEESGQPIDFNSVLDRLNGHSSGSQRGW</sequence>
<feature type="region of interest" description="Disordered" evidence="1">
    <location>
        <begin position="249"/>
        <end position="349"/>
    </location>
</feature>
<feature type="region of interest" description="Disordered" evidence="1">
    <location>
        <begin position="361"/>
        <end position="380"/>
    </location>
</feature>
<reference evidence="4" key="2">
    <citation type="submission" date="2020-08" db="EMBL/GenBank/DDBJ databases">
        <title>Plant Genome Project.</title>
        <authorList>
            <person name="Zhang R.-G."/>
        </authorList>
    </citation>
    <scope>NUCLEOTIDE SEQUENCE</scope>
    <source>
        <strain evidence="4">Huo1</strain>
        <tissue evidence="4">Leaf</tissue>
    </source>
</reference>
<feature type="region of interest" description="Disordered" evidence="1">
    <location>
        <begin position="389"/>
        <end position="445"/>
    </location>
</feature>
<gene>
    <name evidence="4" type="ORF">SASPL_101671</name>
</gene>
<proteinExistence type="predicted"/>
<dbReference type="EMBL" id="PNBA02000001">
    <property type="protein sequence ID" value="KAG6436769.1"/>
    <property type="molecule type" value="Genomic_DNA"/>
</dbReference>
<keyword evidence="2" id="KW-1133">Transmembrane helix</keyword>
<evidence type="ECO:0000313" key="4">
    <source>
        <dbReference type="EMBL" id="KAG6436769.1"/>
    </source>
</evidence>
<dbReference type="PANTHER" id="PTHR31805:SF16">
    <property type="entry name" value="FORMIN-LIKE PROTEIN (DUF1421)"/>
    <property type="match status" value="1"/>
</dbReference>
<feature type="compositionally biased region" description="Polar residues" evidence="1">
    <location>
        <begin position="204"/>
        <end position="213"/>
    </location>
</feature>
<feature type="compositionally biased region" description="Low complexity" evidence="1">
    <location>
        <begin position="265"/>
        <end position="280"/>
    </location>
</feature>
<feature type="compositionally biased region" description="Polar residues" evidence="1">
    <location>
        <begin position="286"/>
        <end position="310"/>
    </location>
</feature>
<evidence type="ECO:0000259" key="3">
    <source>
        <dbReference type="Pfam" id="PF07223"/>
    </source>
</evidence>
<feature type="compositionally biased region" description="Low complexity" evidence="1">
    <location>
        <begin position="327"/>
        <end position="348"/>
    </location>
</feature>
<dbReference type="AlphaFoldDB" id="A0A8X9ADZ5"/>
<evidence type="ECO:0000313" key="5">
    <source>
        <dbReference type="Proteomes" id="UP000298416"/>
    </source>
</evidence>
<feature type="transmembrane region" description="Helical" evidence="2">
    <location>
        <begin position="54"/>
        <end position="78"/>
    </location>
</feature>
<dbReference type="PANTHER" id="PTHR31805">
    <property type="entry name" value="RECEPTOR-LIKE KINASE, PUTATIVE (DUF1421)-RELATED"/>
    <property type="match status" value="1"/>
</dbReference>
<feature type="compositionally biased region" description="Polar residues" evidence="1">
    <location>
        <begin position="363"/>
        <end position="375"/>
    </location>
</feature>
<evidence type="ECO:0000256" key="1">
    <source>
        <dbReference type="SAM" id="MobiDB-lite"/>
    </source>
</evidence>
<reference evidence="4" key="1">
    <citation type="submission" date="2018-01" db="EMBL/GenBank/DDBJ databases">
        <authorList>
            <person name="Mao J.F."/>
        </authorList>
    </citation>
    <scope>NUCLEOTIDE SEQUENCE</scope>
    <source>
        <strain evidence="4">Huo1</strain>
        <tissue evidence="4">Leaf</tissue>
    </source>
</reference>
<dbReference type="InterPro" id="IPR010820">
    <property type="entry name" value="DUF1421"/>
</dbReference>
<keyword evidence="2" id="KW-0812">Transmembrane</keyword>
<dbReference type="Proteomes" id="UP000298416">
    <property type="component" value="Unassembled WGS sequence"/>
</dbReference>
<keyword evidence="5" id="KW-1185">Reference proteome</keyword>
<keyword evidence="2" id="KW-0472">Membrane</keyword>
<dbReference type="Pfam" id="PF07223">
    <property type="entry name" value="DUF1421"/>
    <property type="match status" value="1"/>
</dbReference>
<feature type="domain" description="DUF1421" evidence="3">
    <location>
        <begin position="503"/>
        <end position="547"/>
    </location>
</feature>
<feature type="region of interest" description="Disordered" evidence="1">
    <location>
        <begin position="202"/>
        <end position="234"/>
    </location>
</feature>
<protein>
    <recommendedName>
        <fullName evidence="3">DUF1421 domain-containing protein</fullName>
    </recommendedName>
</protein>
<organism evidence="4">
    <name type="scientific">Salvia splendens</name>
    <name type="common">Scarlet sage</name>
    <dbReference type="NCBI Taxonomy" id="180675"/>
    <lineage>
        <taxon>Eukaryota</taxon>
        <taxon>Viridiplantae</taxon>
        <taxon>Streptophyta</taxon>
        <taxon>Embryophyta</taxon>
        <taxon>Tracheophyta</taxon>
        <taxon>Spermatophyta</taxon>
        <taxon>Magnoliopsida</taxon>
        <taxon>eudicotyledons</taxon>
        <taxon>Gunneridae</taxon>
        <taxon>Pentapetalae</taxon>
        <taxon>asterids</taxon>
        <taxon>lamiids</taxon>
        <taxon>Lamiales</taxon>
        <taxon>Lamiaceae</taxon>
        <taxon>Nepetoideae</taxon>
        <taxon>Mentheae</taxon>
        <taxon>Salviinae</taxon>
        <taxon>Salvia</taxon>
        <taxon>Salvia subgen. Calosphace</taxon>
        <taxon>core Calosphace</taxon>
    </lineage>
</organism>
<evidence type="ECO:0000256" key="2">
    <source>
        <dbReference type="SAM" id="Phobius"/>
    </source>
</evidence>
<comment type="caution">
    <text evidence="4">The sequence shown here is derived from an EMBL/GenBank/DDBJ whole genome shotgun (WGS) entry which is preliminary data.</text>
</comment>